<evidence type="ECO:0000313" key="3">
    <source>
        <dbReference type="Proteomes" id="UP001209878"/>
    </source>
</evidence>
<protein>
    <recommendedName>
        <fullName evidence="1">Transposase Helix-turn-helix domain-containing protein</fullName>
    </recommendedName>
</protein>
<gene>
    <name evidence="2" type="ORF">NP493_564g03051</name>
</gene>
<name>A0AAD9NRH6_RIDPI</name>
<proteinExistence type="predicted"/>
<feature type="domain" description="Transposase Helix-turn-helix" evidence="1">
    <location>
        <begin position="82"/>
        <end position="132"/>
    </location>
</feature>
<keyword evidence="3" id="KW-1185">Reference proteome</keyword>
<dbReference type="Pfam" id="PF13613">
    <property type="entry name" value="HTH_Tnp_4"/>
    <property type="match status" value="1"/>
</dbReference>
<dbReference type="Proteomes" id="UP001209878">
    <property type="component" value="Unassembled WGS sequence"/>
</dbReference>
<dbReference type="InterPro" id="IPR027805">
    <property type="entry name" value="Transposase_HTH_dom"/>
</dbReference>
<accession>A0AAD9NRH6</accession>
<comment type="caution">
    <text evidence="2">The sequence shown here is derived from an EMBL/GenBank/DDBJ whole genome shotgun (WGS) entry which is preliminary data.</text>
</comment>
<sequence length="186" mass="21819">MRTQNSGSSWRSVKKQMEVFLWVILAFMILKTMTCKFYTGLTSDQFMCVRNYLSSAKDKVCYWNQQLKTGDKSPSKRPGVRRKLSPLNEFFLTMVRLRVGLLNKDLAYRFGISPSSVSKIVTSWIQFLYFQFGRMRNIMFPSHHLLKHNMPSCFAKFKGIRVIIDCCEFSVEQSTHFRTQDNLYSS</sequence>
<evidence type="ECO:0000313" key="2">
    <source>
        <dbReference type="EMBL" id="KAK2178058.1"/>
    </source>
</evidence>
<organism evidence="2 3">
    <name type="scientific">Ridgeia piscesae</name>
    <name type="common">Tubeworm</name>
    <dbReference type="NCBI Taxonomy" id="27915"/>
    <lineage>
        <taxon>Eukaryota</taxon>
        <taxon>Metazoa</taxon>
        <taxon>Spiralia</taxon>
        <taxon>Lophotrochozoa</taxon>
        <taxon>Annelida</taxon>
        <taxon>Polychaeta</taxon>
        <taxon>Sedentaria</taxon>
        <taxon>Canalipalpata</taxon>
        <taxon>Sabellida</taxon>
        <taxon>Siboglinidae</taxon>
        <taxon>Ridgeia</taxon>
    </lineage>
</organism>
<reference evidence="2" key="1">
    <citation type="journal article" date="2023" name="Mol. Biol. Evol.">
        <title>Third-Generation Sequencing Reveals the Adaptive Role of the Epigenome in Three Deep-Sea Polychaetes.</title>
        <authorList>
            <person name="Perez M."/>
            <person name="Aroh O."/>
            <person name="Sun Y."/>
            <person name="Lan Y."/>
            <person name="Juniper S.K."/>
            <person name="Young C.R."/>
            <person name="Angers B."/>
            <person name="Qian P.Y."/>
        </authorList>
    </citation>
    <scope>NUCLEOTIDE SEQUENCE</scope>
    <source>
        <strain evidence="2">R07B-5</strain>
    </source>
</reference>
<dbReference type="EMBL" id="JAODUO010000564">
    <property type="protein sequence ID" value="KAK2178058.1"/>
    <property type="molecule type" value="Genomic_DNA"/>
</dbReference>
<dbReference type="PANTHER" id="PTHR23080:SF141">
    <property type="entry name" value="TRANSPOSASE HELIX-TURN-HELIX DOMAIN-CONTAINING PROTEIN"/>
    <property type="match status" value="1"/>
</dbReference>
<dbReference type="PANTHER" id="PTHR23080">
    <property type="entry name" value="THAP DOMAIN PROTEIN"/>
    <property type="match status" value="1"/>
</dbReference>
<dbReference type="AlphaFoldDB" id="A0AAD9NRH6"/>
<evidence type="ECO:0000259" key="1">
    <source>
        <dbReference type="Pfam" id="PF13613"/>
    </source>
</evidence>